<proteinExistence type="predicted"/>
<name>F3ZTI0_9BACE</name>
<evidence type="ECO:0000313" key="2">
    <source>
        <dbReference type="Proteomes" id="UP000018439"/>
    </source>
</evidence>
<dbReference type="HOGENOM" id="CLU_111120_0_0_10"/>
<dbReference type="Proteomes" id="UP000018439">
    <property type="component" value="Chromosome"/>
</dbReference>
<accession>F3ZTI0</accession>
<dbReference type="eggNOG" id="ENOG502ZC1X">
    <property type="taxonomic scope" value="Bacteria"/>
</dbReference>
<keyword evidence="2" id="KW-1185">Reference proteome</keyword>
<dbReference type="OrthoDB" id="1034041at2"/>
<protein>
    <submittedName>
        <fullName evidence="1">Uncharacterized protein</fullName>
    </submittedName>
</protein>
<sequence length="212" mass="24512">MGFFSKLFNKGSEEAKGSAEDFMSLVQVYFQSIMAINNGITNIRAIPDVANFKRLFKIPTQKGRLGLAEKSAAKKMLMEDYNISENFFTEIDSSIKKNCRKPQDVQTYGFQFQGFTQDLMMLIGNLMQWKIRIPSAFKKTLYTMTEKTVHDISTKMIWKKDEIHKTASSVRTLKERLGFSEQWMTEFVFAILLLAKKDAKKNKKKGEQIDKK</sequence>
<reference evidence="1 2" key="1">
    <citation type="journal article" date="2011" name="Stand. Genomic Sci.">
        <title>Non-contiguous finished genome sequence of Bacteroides coprosuis type strain (PC139).</title>
        <authorList>
            <person name="Land M."/>
            <person name="Held B."/>
            <person name="Gronow S."/>
            <person name="Abt B."/>
            <person name="Lucas S."/>
            <person name="Del Rio T.G."/>
            <person name="Nolan M."/>
            <person name="Tice H."/>
            <person name="Cheng J.F."/>
            <person name="Pitluck S."/>
            <person name="Liolios K."/>
            <person name="Pagani I."/>
            <person name="Ivanova N."/>
            <person name="Mavromatis K."/>
            <person name="Mikhailova N."/>
            <person name="Pati A."/>
            <person name="Tapia R."/>
            <person name="Han C."/>
            <person name="Goodwin L."/>
            <person name="Chen A."/>
            <person name="Palaniappan K."/>
            <person name="Hauser L."/>
            <person name="Brambilla E.M."/>
            <person name="Rohde M."/>
            <person name="Goker M."/>
            <person name="Detter J.C."/>
            <person name="Woyke T."/>
            <person name="Bristow J."/>
            <person name="Eisen J.A."/>
            <person name="Markowitz V."/>
            <person name="Hugenholtz P."/>
            <person name="Kyrpides N.C."/>
            <person name="Klenk H.P."/>
            <person name="Lapidus A."/>
        </authorList>
    </citation>
    <scope>NUCLEOTIDE SEQUENCE</scope>
    <source>
        <strain evidence="1 2">DSM 18011</strain>
    </source>
</reference>
<organism evidence="1 2">
    <name type="scientific">Bacteroides coprosuis DSM 18011</name>
    <dbReference type="NCBI Taxonomy" id="679937"/>
    <lineage>
        <taxon>Bacteria</taxon>
        <taxon>Pseudomonadati</taxon>
        <taxon>Bacteroidota</taxon>
        <taxon>Bacteroidia</taxon>
        <taxon>Bacteroidales</taxon>
        <taxon>Bacteroidaceae</taxon>
        <taxon>Bacteroides</taxon>
    </lineage>
</organism>
<dbReference type="EMBL" id="CM001167">
    <property type="protein sequence ID" value="EGJ71070.1"/>
    <property type="molecule type" value="Genomic_DNA"/>
</dbReference>
<gene>
    <name evidence="1" type="ORF">Bcop_0857</name>
</gene>
<dbReference type="STRING" id="679937.Bcop_0857"/>
<dbReference type="AlphaFoldDB" id="F3ZTI0"/>
<evidence type="ECO:0000313" key="1">
    <source>
        <dbReference type="EMBL" id="EGJ71070.1"/>
    </source>
</evidence>